<name>G0P7V3_CAEBE</name>
<reference evidence="3" key="1">
    <citation type="submission" date="2011-07" db="EMBL/GenBank/DDBJ databases">
        <authorList>
            <consortium name="Caenorhabditis brenneri Sequencing and Analysis Consortium"/>
            <person name="Wilson R.K."/>
        </authorList>
    </citation>
    <scope>NUCLEOTIDE SEQUENCE [LARGE SCALE GENOMIC DNA]</scope>
    <source>
        <strain evidence="3">PB2801</strain>
    </source>
</reference>
<dbReference type="PANTHER" id="PTHR23015">
    <property type="entry name" value="UNCHARACTERIZED C.ELEGANS PROTEIN"/>
    <property type="match status" value="1"/>
</dbReference>
<dbReference type="InParanoid" id="G0P7V3"/>
<dbReference type="EMBL" id="GL380121">
    <property type="protein sequence ID" value="EGT47344.1"/>
    <property type="molecule type" value="Genomic_DNA"/>
</dbReference>
<sequence length="547" mass="63325">MPSSNPSRSNLKGISIQLKMTGIILKLWYWNFIFDSITIGYFDGDGENLVYVDSNNLEISEKSENYWSIFKQYLSSVLEDFDGILEYFHIDFGILEFQSGHPKIQKIRKIFKTRAKPLNTFSSPTTPRNVRIKYEFIDITALDELFGTLFKNDNGEFIRIINIPGTKGSILETRMQGDTVSFHVDDTEELQSLSSMEISKSNKLRVFENCLIMDNLLKYLGCFEIQRLRKLSRCIRSCVDTLKPDAQIQKLTITADDIDAICLDIVMKNRHSTTVCYAKNREKDGCFVNRHLLHNTNYKLQFAADLELILRFQKSRMVELSLSFPYYSYSKEMQNTGHEVDYGMLEEITGDFLNKLKELLSSRAQLLQVKKLKIEAFSQQQLLEILPFLDSKSLRTIEIGYPHGVDPGSRYLEIQEISKLEQWRLADELIISDRTIVFTGISKMNLFGFSKVSITVDTISSDDLVYIRENLLKHNNFEKFKVSFKNIDNAFRLMGAPYSKTRNIITWYFRYPSQDQALCLMFSVPRAVVFTRIHMTAVPENAFSDVT</sequence>
<dbReference type="Proteomes" id="UP000008068">
    <property type="component" value="Unassembled WGS sequence"/>
</dbReference>
<dbReference type="FunCoup" id="G0P7V3">
    <property type="interactions" value="1282"/>
</dbReference>
<feature type="domain" description="DUF38" evidence="1">
    <location>
        <begin position="351"/>
        <end position="488"/>
    </location>
</feature>
<dbReference type="Pfam" id="PF01827">
    <property type="entry name" value="FTH"/>
    <property type="match status" value="1"/>
</dbReference>
<protein>
    <recommendedName>
        <fullName evidence="1">DUF38 domain-containing protein</fullName>
    </recommendedName>
</protein>
<dbReference type="OrthoDB" id="5846841at2759"/>
<dbReference type="AlphaFoldDB" id="G0P7V3"/>
<dbReference type="InterPro" id="IPR002900">
    <property type="entry name" value="DUF38/FTH_CAE_spp"/>
</dbReference>
<dbReference type="PANTHER" id="PTHR23015:SF25">
    <property type="entry name" value="DUF38 DOMAIN-CONTAINING PROTEIN-RELATED"/>
    <property type="match status" value="1"/>
</dbReference>
<evidence type="ECO:0000313" key="2">
    <source>
        <dbReference type="EMBL" id="EGT47344.1"/>
    </source>
</evidence>
<dbReference type="GO" id="GO:0045087">
    <property type="term" value="P:innate immune response"/>
    <property type="evidence" value="ECO:0007669"/>
    <property type="project" value="TreeGrafter"/>
</dbReference>
<dbReference type="InterPro" id="IPR040161">
    <property type="entry name" value="FB224"/>
</dbReference>
<keyword evidence="3" id="KW-1185">Reference proteome</keyword>
<gene>
    <name evidence="2" type="ORF">CAEBREN_32285</name>
</gene>
<accession>G0P7V3</accession>
<evidence type="ECO:0000313" key="3">
    <source>
        <dbReference type="Proteomes" id="UP000008068"/>
    </source>
</evidence>
<dbReference type="HOGENOM" id="CLU_498038_0_0_1"/>
<evidence type="ECO:0000259" key="1">
    <source>
        <dbReference type="Pfam" id="PF01827"/>
    </source>
</evidence>
<organism evidence="3">
    <name type="scientific">Caenorhabditis brenneri</name>
    <name type="common">Nematode worm</name>
    <dbReference type="NCBI Taxonomy" id="135651"/>
    <lineage>
        <taxon>Eukaryota</taxon>
        <taxon>Metazoa</taxon>
        <taxon>Ecdysozoa</taxon>
        <taxon>Nematoda</taxon>
        <taxon>Chromadorea</taxon>
        <taxon>Rhabditida</taxon>
        <taxon>Rhabditina</taxon>
        <taxon>Rhabditomorpha</taxon>
        <taxon>Rhabditoidea</taxon>
        <taxon>Rhabditidae</taxon>
        <taxon>Peloderinae</taxon>
        <taxon>Caenorhabditis</taxon>
    </lineage>
</organism>
<dbReference type="eggNOG" id="ENOG502TIFT">
    <property type="taxonomic scope" value="Eukaryota"/>
</dbReference>
<proteinExistence type="predicted"/>